<dbReference type="Pfam" id="PF00248">
    <property type="entry name" value="Aldo_ket_red"/>
    <property type="match status" value="1"/>
</dbReference>
<dbReference type="PANTHER" id="PTHR43827:SF3">
    <property type="entry name" value="NADP-DEPENDENT OXIDOREDUCTASE DOMAIN-CONTAINING PROTEIN"/>
    <property type="match status" value="1"/>
</dbReference>
<dbReference type="Proteomes" id="UP000475214">
    <property type="component" value="Unassembled WGS sequence"/>
</dbReference>
<dbReference type="CDD" id="cd19071">
    <property type="entry name" value="AKR_AKR1-5-like"/>
    <property type="match status" value="1"/>
</dbReference>
<dbReference type="PRINTS" id="PR00069">
    <property type="entry name" value="ALDKETRDTASE"/>
</dbReference>
<dbReference type="FunFam" id="3.20.20.100:FF:000002">
    <property type="entry name" value="2,5-diketo-D-gluconic acid reductase A"/>
    <property type="match status" value="1"/>
</dbReference>
<feature type="active site" description="Proton donor" evidence="4">
    <location>
        <position position="36"/>
    </location>
</feature>
<sequence>MPVIGLGTWQLTKDTTGTVQQALEMDYPMIDTAVDYGTQPAIGEAMHRSGTRPEDVYIVTKVEENEDAYDGTVRDLDELDLDYVDLMLIHRPPGRSPGHELWEGLIRAREDGLTRDIGVSNYSVDQLEELVDASGEVPAVNQIEWTPFGWNSHMLDYCRDREIVIQAYSPLTRTERLDDRRLNEIAASYDKTPAQLLIRWDLQLGVVPIPKANDPAHLAENLDVFDFEISDEHMEELNRLNEHWSSLGQSPMYE</sequence>
<organism evidence="8 9">
    <name type="scientific">Phytoactinopolyspora halotolerans</name>
    <dbReference type="NCBI Taxonomy" id="1981512"/>
    <lineage>
        <taxon>Bacteria</taxon>
        <taxon>Bacillati</taxon>
        <taxon>Actinomycetota</taxon>
        <taxon>Actinomycetes</taxon>
        <taxon>Jiangellales</taxon>
        <taxon>Jiangellaceae</taxon>
        <taxon>Phytoactinopolyspora</taxon>
    </lineage>
</organism>
<dbReference type="EMBL" id="JAAGOA010000001">
    <property type="protein sequence ID" value="NED98561.1"/>
    <property type="molecule type" value="Genomic_DNA"/>
</dbReference>
<accession>A0A6L9S1S6</accession>
<comment type="similarity">
    <text evidence="1">Belongs to the aldo/keto reductase family.</text>
</comment>
<dbReference type="PANTHER" id="PTHR43827">
    <property type="entry name" value="2,5-DIKETO-D-GLUCONIC ACID REDUCTASE"/>
    <property type="match status" value="1"/>
</dbReference>
<feature type="binding site" evidence="5">
    <location>
        <position position="90"/>
    </location>
    <ligand>
        <name>substrate</name>
    </ligand>
</feature>
<evidence type="ECO:0000256" key="6">
    <source>
        <dbReference type="PIRSR" id="PIRSR000097-3"/>
    </source>
</evidence>
<dbReference type="PROSITE" id="PS00062">
    <property type="entry name" value="ALDOKETO_REDUCTASE_2"/>
    <property type="match status" value="1"/>
</dbReference>
<dbReference type="PIRSF" id="PIRSF000097">
    <property type="entry name" value="AKR"/>
    <property type="match status" value="1"/>
</dbReference>
<dbReference type="Gene3D" id="3.20.20.100">
    <property type="entry name" value="NADP-dependent oxidoreductase domain"/>
    <property type="match status" value="1"/>
</dbReference>
<evidence type="ECO:0000259" key="7">
    <source>
        <dbReference type="Pfam" id="PF00248"/>
    </source>
</evidence>
<gene>
    <name evidence="8" type="ORF">G1H10_00075</name>
</gene>
<dbReference type="AlphaFoldDB" id="A0A6L9S1S6"/>
<keyword evidence="2" id="KW-0521">NADP</keyword>
<evidence type="ECO:0000256" key="4">
    <source>
        <dbReference type="PIRSR" id="PIRSR000097-1"/>
    </source>
</evidence>
<evidence type="ECO:0000256" key="5">
    <source>
        <dbReference type="PIRSR" id="PIRSR000097-2"/>
    </source>
</evidence>
<proteinExistence type="inferred from homology"/>
<dbReference type="InterPro" id="IPR018170">
    <property type="entry name" value="Aldo/ket_reductase_CS"/>
</dbReference>
<reference evidence="8 9" key="1">
    <citation type="submission" date="2020-02" db="EMBL/GenBank/DDBJ databases">
        <authorList>
            <person name="Li X.-J."/>
            <person name="Han X.-M."/>
        </authorList>
    </citation>
    <scope>NUCLEOTIDE SEQUENCE [LARGE SCALE GENOMIC DNA]</scope>
    <source>
        <strain evidence="8 9">CCTCC AB 2017055</strain>
    </source>
</reference>
<evidence type="ECO:0000256" key="1">
    <source>
        <dbReference type="ARBA" id="ARBA00007905"/>
    </source>
</evidence>
<keyword evidence="9" id="KW-1185">Reference proteome</keyword>
<evidence type="ECO:0000256" key="2">
    <source>
        <dbReference type="ARBA" id="ARBA00022857"/>
    </source>
</evidence>
<feature type="domain" description="NADP-dependent oxidoreductase" evidence="7">
    <location>
        <begin position="4"/>
        <end position="241"/>
    </location>
</feature>
<protein>
    <submittedName>
        <fullName evidence="8">Aldo/keto reductase</fullName>
    </submittedName>
</protein>
<dbReference type="InterPro" id="IPR020471">
    <property type="entry name" value="AKR"/>
</dbReference>
<dbReference type="InterPro" id="IPR036812">
    <property type="entry name" value="NAD(P)_OxRdtase_dom_sf"/>
</dbReference>
<dbReference type="GO" id="GO:0016616">
    <property type="term" value="F:oxidoreductase activity, acting on the CH-OH group of donors, NAD or NADP as acceptor"/>
    <property type="evidence" value="ECO:0007669"/>
    <property type="project" value="UniProtKB-ARBA"/>
</dbReference>
<dbReference type="InterPro" id="IPR023210">
    <property type="entry name" value="NADP_OxRdtase_dom"/>
</dbReference>
<evidence type="ECO:0000256" key="3">
    <source>
        <dbReference type="ARBA" id="ARBA00023002"/>
    </source>
</evidence>
<feature type="site" description="Lowers pKa of active site Tyr" evidence="6">
    <location>
        <position position="61"/>
    </location>
</feature>
<name>A0A6L9S1S6_9ACTN</name>
<dbReference type="SUPFAM" id="SSF51430">
    <property type="entry name" value="NAD(P)-linked oxidoreductase"/>
    <property type="match status" value="1"/>
</dbReference>
<evidence type="ECO:0000313" key="8">
    <source>
        <dbReference type="EMBL" id="NED98561.1"/>
    </source>
</evidence>
<comment type="caution">
    <text evidence="8">The sequence shown here is derived from an EMBL/GenBank/DDBJ whole genome shotgun (WGS) entry which is preliminary data.</text>
</comment>
<evidence type="ECO:0000313" key="9">
    <source>
        <dbReference type="Proteomes" id="UP000475214"/>
    </source>
</evidence>
<keyword evidence="3" id="KW-0560">Oxidoreductase</keyword>